<evidence type="ECO:0000256" key="5">
    <source>
        <dbReference type="ARBA" id="ARBA00022516"/>
    </source>
</evidence>
<evidence type="ECO:0000256" key="14">
    <source>
        <dbReference type="RuleBase" id="RU363109"/>
    </source>
</evidence>
<keyword evidence="9 14" id="KW-0443">Lipid metabolism</keyword>
<evidence type="ECO:0000256" key="3">
    <source>
        <dbReference type="ARBA" id="ARBA00007811"/>
    </source>
</evidence>
<dbReference type="PANTHER" id="PTHR11035">
    <property type="entry name" value="VERY-LONG-CHAIN (3R)-3-HYDROXYACYL-COA DEHYDRATASE"/>
    <property type="match status" value="1"/>
</dbReference>
<keyword evidence="6 14" id="KW-0812">Transmembrane</keyword>
<dbReference type="InterPro" id="IPR007482">
    <property type="entry name" value="Tyr_Pase-like_PTPLA"/>
</dbReference>
<dbReference type="UniPathway" id="UPA00094"/>
<comment type="pathway">
    <text evidence="2 14">Lipid metabolism; fatty acid biosynthesis.</text>
</comment>
<feature type="transmembrane region" description="Helical" evidence="14">
    <location>
        <begin position="24"/>
        <end position="43"/>
    </location>
</feature>
<reference evidence="15 16" key="1">
    <citation type="journal article" date="2016" name="Mol. Biol. Evol.">
        <title>Comparative Genomics of Early-Diverging Mushroom-Forming Fungi Provides Insights into the Origins of Lignocellulose Decay Capabilities.</title>
        <authorList>
            <person name="Nagy L.G."/>
            <person name="Riley R."/>
            <person name="Tritt A."/>
            <person name="Adam C."/>
            <person name="Daum C."/>
            <person name="Floudas D."/>
            <person name="Sun H."/>
            <person name="Yadav J.S."/>
            <person name="Pangilinan J."/>
            <person name="Larsson K.H."/>
            <person name="Matsuura K."/>
            <person name="Barry K."/>
            <person name="Labutti K."/>
            <person name="Kuo R."/>
            <person name="Ohm R.A."/>
            <person name="Bhattacharya S.S."/>
            <person name="Shirouzu T."/>
            <person name="Yoshinaga Y."/>
            <person name="Martin F.M."/>
            <person name="Grigoriev I.V."/>
            <person name="Hibbett D.S."/>
        </authorList>
    </citation>
    <scope>NUCLEOTIDE SEQUENCE [LARGE SCALE GENOMIC DNA]</scope>
    <source>
        <strain evidence="15 16">HHB12733</strain>
    </source>
</reference>
<dbReference type="AlphaFoldDB" id="A0A165F459"/>
<evidence type="ECO:0000256" key="13">
    <source>
        <dbReference type="ARBA" id="ARBA00036671"/>
    </source>
</evidence>
<evidence type="ECO:0000256" key="2">
    <source>
        <dbReference type="ARBA" id="ARBA00005194"/>
    </source>
</evidence>
<keyword evidence="8 14" id="KW-1133">Transmembrane helix</keyword>
<name>A0A165F459_9BASI</name>
<comment type="function">
    <text evidence="14">Catalyzes the third of the four reactions of the long-chain fatty acids elongation cycle. This endoplasmic reticulum-bound enzymatic process, allows the addition of two carbons to the chain of long- and very long-chain fatty acids/VLCFAs per cycle. This enzyme catalyzes the dehydration of the 3-hydroxyacyl-CoA intermediate into trans-2,3-enoyl-CoA, within each cycle of fatty acid elongation. Thereby, it participates to the production of VLCFAs of different chain lengths that are involved in multiple biological processes as precursors of membrane lipids and lipid mediators.</text>
</comment>
<comment type="catalytic activity">
    <reaction evidence="13 14">
        <text>a very-long-chain (3R)-3-hydroxyacyl-CoA = a very-long-chain (2E)-enoyl-CoA + H2O</text>
        <dbReference type="Rhea" id="RHEA:45812"/>
        <dbReference type="ChEBI" id="CHEBI:15377"/>
        <dbReference type="ChEBI" id="CHEBI:83728"/>
        <dbReference type="ChEBI" id="CHEBI:85440"/>
        <dbReference type="EC" id="4.2.1.134"/>
    </reaction>
</comment>
<feature type="transmembrane region" description="Helical" evidence="14">
    <location>
        <begin position="123"/>
        <end position="144"/>
    </location>
</feature>
<organism evidence="15 16">
    <name type="scientific">Calocera cornea HHB12733</name>
    <dbReference type="NCBI Taxonomy" id="1353952"/>
    <lineage>
        <taxon>Eukaryota</taxon>
        <taxon>Fungi</taxon>
        <taxon>Dikarya</taxon>
        <taxon>Basidiomycota</taxon>
        <taxon>Agaricomycotina</taxon>
        <taxon>Dacrymycetes</taxon>
        <taxon>Dacrymycetales</taxon>
        <taxon>Dacrymycetaceae</taxon>
        <taxon>Calocera</taxon>
    </lineage>
</organism>
<evidence type="ECO:0000256" key="9">
    <source>
        <dbReference type="ARBA" id="ARBA00023098"/>
    </source>
</evidence>
<evidence type="ECO:0000256" key="11">
    <source>
        <dbReference type="ARBA" id="ARBA00023160"/>
    </source>
</evidence>
<evidence type="ECO:0000256" key="1">
    <source>
        <dbReference type="ARBA" id="ARBA00004141"/>
    </source>
</evidence>
<evidence type="ECO:0000313" key="15">
    <source>
        <dbReference type="EMBL" id="KZT56148.1"/>
    </source>
</evidence>
<evidence type="ECO:0000256" key="6">
    <source>
        <dbReference type="ARBA" id="ARBA00022692"/>
    </source>
</evidence>
<keyword evidence="11 14" id="KW-0275">Fatty acid biosynthesis</keyword>
<evidence type="ECO:0000256" key="7">
    <source>
        <dbReference type="ARBA" id="ARBA00022832"/>
    </source>
</evidence>
<dbReference type="PANTHER" id="PTHR11035:SF3">
    <property type="entry name" value="VERY-LONG-CHAIN (3R)-3-HYDROXYACYL-COA DEHYDRATASE"/>
    <property type="match status" value="1"/>
</dbReference>
<feature type="transmembrane region" description="Helical" evidence="14">
    <location>
        <begin position="197"/>
        <end position="222"/>
    </location>
</feature>
<dbReference type="EMBL" id="KV423982">
    <property type="protein sequence ID" value="KZT56148.1"/>
    <property type="molecule type" value="Genomic_DNA"/>
</dbReference>
<dbReference type="FunCoup" id="A0A165F459">
    <property type="interactions" value="352"/>
</dbReference>
<dbReference type="GO" id="GO:0030148">
    <property type="term" value="P:sphingolipid biosynthetic process"/>
    <property type="evidence" value="ECO:0007669"/>
    <property type="project" value="TreeGrafter"/>
</dbReference>
<accession>A0A165F459</accession>
<dbReference type="GO" id="GO:0030497">
    <property type="term" value="P:fatty acid elongation"/>
    <property type="evidence" value="ECO:0007669"/>
    <property type="project" value="TreeGrafter"/>
</dbReference>
<comment type="caution">
    <text evidence="14">Lacks conserved residue(s) required for the propagation of feature annotation.</text>
</comment>
<feature type="transmembrane region" description="Helical" evidence="14">
    <location>
        <begin position="242"/>
        <end position="263"/>
    </location>
</feature>
<evidence type="ECO:0000256" key="12">
    <source>
        <dbReference type="ARBA" id="ARBA00023239"/>
    </source>
</evidence>
<comment type="similarity">
    <text evidence="3 14">Belongs to the very long-chain fatty acids dehydratase HACD family.</text>
</comment>
<dbReference type="Pfam" id="PF04387">
    <property type="entry name" value="PTPLA"/>
    <property type="match status" value="1"/>
</dbReference>
<keyword evidence="10 14" id="KW-0472">Membrane</keyword>
<comment type="subcellular location">
    <subcellularLocation>
        <location evidence="14">Endoplasmic reticulum membrane</location>
        <topology evidence="14">Multi-pass membrane protein</topology>
    </subcellularLocation>
    <subcellularLocation>
        <location evidence="1">Membrane</location>
        <topology evidence="1">Multi-pass membrane protein</topology>
    </subcellularLocation>
</comment>
<dbReference type="GO" id="GO:0005789">
    <property type="term" value="C:endoplasmic reticulum membrane"/>
    <property type="evidence" value="ECO:0007669"/>
    <property type="project" value="UniProtKB-SubCell"/>
</dbReference>
<proteinExistence type="inferred from homology"/>
<sequence>MANRTSGAVASKAKPARRAQSDALRYYLIAYNVLSCLAWSWILGRCLHHEISGYWAGPSAQLKAQMLSLLRAMNPTAPSLFTSAVFNYMLPKWLHPLVNQASTMYAEIGLEVKIVQTLAIMEVFHAMLGFVKSSAFVTTMQVFSRYALVWGIADYYDQAQENPLYASMVFAWSVTEVIRYAWYALNLCNIKLAWLTYIRYTFFYVLYPVGASSEAFVMFSTLPPMITTAQSVKPVFEIWKEQPLAFVRLLLFIGWWPSLYVLYTHMIKQRKKVLGPFRGKGHALKTE</sequence>
<dbReference type="InParanoid" id="A0A165F459"/>
<evidence type="ECO:0000313" key="16">
    <source>
        <dbReference type="Proteomes" id="UP000076842"/>
    </source>
</evidence>
<dbReference type="OrthoDB" id="46988at2759"/>
<keyword evidence="7 14" id="KW-0276">Fatty acid metabolism</keyword>
<dbReference type="GO" id="GO:0042761">
    <property type="term" value="P:very long-chain fatty acid biosynthetic process"/>
    <property type="evidence" value="ECO:0007669"/>
    <property type="project" value="TreeGrafter"/>
</dbReference>
<keyword evidence="12 14" id="KW-0456">Lyase</keyword>
<keyword evidence="16" id="KW-1185">Reference proteome</keyword>
<gene>
    <name evidence="15" type="ORF">CALCODRAFT_497708</name>
</gene>
<protein>
    <recommendedName>
        <fullName evidence="4 14">Very-long-chain (3R)-3-hydroxyacyl-CoA dehydratase</fullName>
        <ecNumber evidence="4 14">4.2.1.134</ecNumber>
    </recommendedName>
</protein>
<dbReference type="STRING" id="1353952.A0A165F459"/>
<dbReference type="GO" id="GO:0102158">
    <property type="term" value="F:very-long-chain (3R)-3-hydroxyacyl-CoA dehydratase activity"/>
    <property type="evidence" value="ECO:0007669"/>
    <property type="project" value="UniProtKB-EC"/>
</dbReference>
<evidence type="ECO:0000256" key="10">
    <source>
        <dbReference type="ARBA" id="ARBA00023136"/>
    </source>
</evidence>
<evidence type="ECO:0000256" key="8">
    <source>
        <dbReference type="ARBA" id="ARBA00022989"/>
    </source>
</evidence>
<dbReference type="Proteomes" id="UP000076842">
    <property type="component" value="Unassembled WGS sequence"/>
</dbReference>
<evidence type="ECO:0000256" key="4">
    <source>
        <dbReference type="ARBA" id="ARBA00013122"/>
    </source>
</evidence>
<keyword evidence="5 14" id="KW-0444">Lipid biosynthesis</keyword>
<keyword evidence="14" id="KW-0256">Endoplasmic reticulum</keyword>
<dbReference type="EC" id="4.2.1.134" evidence="4 14"/>